<evidence type="ECO:0000256" key="1">
    <source>
        <dbReference type="SAM" id="MobiDB-lite"/>
    </source>
</evidence>
<reference evidence="4" key="1">
    <citation type="journal article" date="2023" name="Plant J.">
        <title>Genome sequences and population genomics provide insights into the demographic history, inbreeding, and mutation load of two 'living fossil' tree species of Dipteronia.</title>
        <authorList>
            <person name="Feng Y."/>
            <person name="Comes H.P."/>
            <person name="Chen J."/>
            <person name="Zhu S."/>
            <person name="Lu R."/>
            <person name="Zhang X."/>
            <person name="Li P."/>
            <person name="Qiu J."/>
            <person name="Olsen K.M."/>
            <person name="Qiu Y."/>
        </authorList>
    </citation>
    <scope>NUCLEOTIDE SEQUENCE</scope>
    <source>
        <strain evidence="4">KIB01</strain>
    </source>
</reference>
<keyword evidence="2" id="KW-0812">Transmembrane</keyword>
<sequence>MNKVLPSSMETMGAAVLKSRKFLMDAYWYWIGVAALIGFTLIFNLSYAAALTYLNPLGTHQHVKSDSQSTDHDDESGEATQSSSQGSSKEAAAKDTDQRKRGMAIPFEQFSITFDEIAYSVNMPQVT</sequence>
<organism evidence="4 5">
    <name type="scientific">Dipteronia dyeriana</name>
    <dbReference type="NCBI Taxonomy" id="168575"/>
    <lineage>
        <taxon>Eukaryota</taxon>
        <taxon>Viridiplantae</taxon>
        <taxon>Streptophyta</taxon>
        <taxon>Embryophyta</taxon>
        <taxon>Tracheophyta</taxon>
        <taxon>Spermatophyta</taxon>
        <taxon>Magnoliopsida</taxon>
        <taxon>eudicotyledons</taxon>
        <taxon>Gunneridae</taxon>
        <taxon>Pentapetalae</taxon>
        <taxon>rosids</taxon>
        <taxon>malvids</taxon>
        <taxon>Sapindales</taxon>
        <taxon>Sapindaceae</taxon>
        <taxon>Hippocastanoideae</taxon>
        <taxon>Acereae</taxon>
        <taxon>Dipteronia</taxon>
    </lineage>
</organism>
<dbReference type="AlphaFoldDB" id="A0AAE0CGQ2"/>
<evidence type="ECO:0000259" key="3">
    <source>
        <dbReference type="Pfam" id="PF08370"/>
    </source>
</evidence>
<evidence type="ECO:0000313" key="4">
    <source>
        <dbReference type="EMBL" id="KAK2651445.1"/>
    </source>
</evidence>
<feature type="transmembrane region" description="Helical" evidence="2">
    <location>
        <begin position="27"/>
        <end position="54"/>
    </location>
</feature>
<dbReference type="EMBL" id="JANJYI010000004">
    <property type="protein sequence ID" value="KAK2651445.1"/>
    <property type="molecule type" value="Genomic_DNA"/>
</dbReference>
<dbReference type="Pfam" id="PF08370">
    <property type="entry name" value="PDR_assoc"/>
    <property type="match status" value="1"/>
</dbReference>
<comment type="caution">
    <text evidence="4">The sequence shown here is derived from an EMBL/GenBank/DDBJ whole genome shotgun (WGS) entry which is preliminary data.</text>
</comment>
<dbReference type="Proteomes" id="UP001280121">
    <property type="component" value="Unassembled WGS sequence"/>
</dbReference>
<keyword evidence="2" id="KW-1133">Transmembrane helix</keyword>
<protein>
    <recommendedName>
        <fullName evidence="3">Plant PDR ABC transporter associated domain-containing protein</fullName>
    </recommendedName>
</protein>
<feature type="region of interest" description="Disordered" evidence="1">
    <location>
        <begin position="61"/>
        <end position="101"/>
    </location>
</feature>
<proteinExistence type="predicted"/>
<gene>
    <name evidence="4" type="ORF">Ddye_011301</name>
</gene>
<accession>A0AAE0CGQ2</accession>
<feature type="domain" description="Plant PDR ABC transporter associated" evidence="3">
    <location>
        <begin position="3"/>
        <end position="62"/>
    </location>
</feature>
<keyword evidence="2" id="KW-0472">Membrane</keyword>
<evidence type="ECO:0000313" key="5">
    <source>
        <dbReference type="Proteomes" id="UP001280121"/>
    </source>
</evidence>
<evidence type="ECO:0000256" key="2">
    <source>
        <dbReference type="SAM" id="Phobius"/>
    </source>
</evidence>
<name>A0AAE0CGQ2_9ROSI</name>
<dbReference type="PANTHER" id="PTHR48040">
    <property type="entry name" value="PLEIOTROPIC DRUG RESISTANCE PROTEIN 1-LIKE ISOFORM X1"/>
    <property type="match status" value="1"/>
</dbReference>
<feature type="compositionally biased region" description="Basic and acidic residues" evidence="1">
    <location>
        <begin position="91"/>
        <end position="100"/>
    </location>
</feature>
<feature type="compositionally biased region" description="Polar residues" evidence="1">
    <location>
        <begin position="78"/>
        <end position="88"/>
    </location>
</feature>
<keyword evidence="5" id="KW-1185">Reference proteome</keyword>
<dbReference type="PANTHER" id="PTHR48040:SF22">
    <property type="entry name" value="ABC TRANSPORTER DOMAIN-CONTAINING PROTEIN"/>
    <property type="match status" value="1"/>
</dbReference>
<dbReference type="InterPro" id="IPR013581">
    <property type="entry name" value="PDR_assoc"/>
</dbReference>